<comment type="caution">
    <text evidence="2">The sequence shown here is derived from an EMBL/GenBank/DDBJ whole genome shotgun (WGS) entry which is preliminary data.</text>
</comment>
<organism evidence="2 3">
    <name type="scientific">Piscibacillus salipiscarius</name>
    <dbReference type="NCBI Taxonomy" id="299480"/>
    <lineage>
        <taxon>Bacteria</taxon>
        <taxon>Bacillati</taxon>
        <taxon>Bacillota</taxon>
        <taxon>Bacilli</taxon>
        <taxon>Bacillales</taxon>
        <taxon>Bacillaceae</taxon>
        <taxon>Piscibacillus</taxon>
    </lineage>
</organism>
<dbReference type="EMBL" id="JBHUMZ010000052">
    <property type="protein sequence ID" value="MFD2640180.1"/>
    <property type="molecule type" value="Genomic_DNA"/>
</dbReference>
<gene>
    <name evidence="2" type="ORF">ACFSW4_15030</name>
</gene>
<protein>
    <submittedName>
        <fullName evidence="2">Uncharacterized protein</fullName>
    </submittedName>
</protein>
<keyword evidence="1" id="KW-1133">Transmembrane helix</keyword>
<dbReference type="RefSeq" id="WP_377330277.1">
    <property type="nucleotide sequence ID" value="NZ_JBHUMZ010000052.1"/>
</dbReference>
<accession>A0ABW5QEP0</accession>
<keyword evidence="1" id="KW-0472">Membrane</keyword>
<evidence type="ECO:0000313" key="2">
    <source>
        <dbReference type="EMBL" id="MFD2640180.1"/>
    </source>
</evidence>
<keyword evidence="3" id="KW-1185">Reference proteome</keyword>
<evidence type="ECO:0000313" key="3">
    <source>
        <dbReference type="Proteomes" id="UP001597452"/>
    </source>
</evidence>
<reference evidence="3" key="1">
    <citation type="journal article" date="2019" name="Int. J. Syst. Evol. Microbiol.">
        <title>The Global Catalogue of Microorganisms (GCM) 10K type strain sequencing project: providing services to taxonomists for standard genome sequencing and annotation.</title>
        <authorList>
            <consortium name="The Broad Institute Genomics Platform"/>
            <consortium name="The Broad Institute Genome Sequencing Center for Infectious Disease"/>
            <person name="Wu L."/>
            <person name="Ma J."/>
        </authorList>
    </citation>
    <scope>NUCLEOTIDE SEQUENCE [LARGE SCALE GENOMIC DNA]</scope>
    <source>
        <strain evidence="3">TISTR 1571</strain>
    </source>
</reference>
<dbReference type="Proteomes" id="UP001597452">
    <property type="component" value="Unassembled WGS sequence"/>
</dbReference>
<evidence type="ECO:0000256" key="1">
    <source>
        <dbReference type="SAM" id="Phobius"/>
    </source>
</evidence>
<sequence length="68" mass="7752">MALSGLEKVIIFASFNGEVHVMQAVKNLTPDYIWNITNITFWLGLIGFLIGLISFFSGKDIAERWKEF</sequence>
<name>A0ABW5QEP0_9BACI</name>
<proteinExistence type="predicted"/>
<feature type="transmembrane region" description="Helical" evidence="1">
    <location>
        <begin position="32"/>
        <end position="56"/>
    </location>
</feature>
<keyword evidence="1" id="KW-0812">Transmembrane</keyword>